<dbReference type="InterPro" id="IPR023753">
    <property type="entry name" value="FAD/NAD-binding_dom"/>
</dbReference>
<dbReference type="EMBL" id="FUWX01000004">
    <property type="protein sequence ID" value="SJZ38477.1"/>
    <property type="molecule type" value="Genomic_DNA"/>
</dbReference>
<evidence type="ECO:0000256" key="3">
    <source>
        <dbReference type="ARBA" id="ARBA00032722"/>
    </source>
</evidence>
<keyword evidence="1" id="KW-0560">Oxidoreductase</keyword>
<dbReference type="Pfam" id="PF07992">
    <property type="entry name" value="Pyr_redox_2"/>
    <property type="match status" value="1"/>
</dbReference>
<dbReference type="GO" id="GO:0051536">
    <property type="term" value="F:iron-sulfur cluster binding"/>
    <property type="evidence" value="ECO:0007669"/>
    <property type="project" value="InterPro"/>
</dbReference>
<comment type="catalytic activity">
    <reaction evidence="4">
        <text>5,6-dihydrothymine + NAD(+) = thymine + NADH + H(+)</text>
        <dbReference type="Rhea" id="RHEA:28791"/>
        <dbReference type="ChEBI" id="CHEBI:15378"/>
        <dbReference type="ChEBI" id="CHEBI:17821"/>
        <dbReference type="ChEBI" id="CHEBI:27468"/>
        <dbReference type="ChEBI" id="CHEBI:57540"/>
        <dbReference type="ChEBI" id="CHEBI:57945"/>
        <dbReference type="EC" id="1.3.1.1"/>
    </reaction>
</comment>
<reference evidence="11 12" key="1">
    <citation type="submission" date="2017-02" db="EMBL/GenBank/DDBJ databases">
        <authorList>
            <person name="Peterson S.W."/>
        </authorList>
    </citation>
    <scope>NUCLEOTIDE SEQUENCE [LARGE SCALE GENOMIC DNA]</scope>
    <source>
        <strain evidence="11 12">ATCC 700028</strain>
    </source>
</reference>
<comment type="subunit">
    <text evidence="7">Heterotetramer of 2 PreA and 2 PreT subunits.</text>
</comment>
<dbReference type="EC" id="1.3.1.1" evidence="8"/>
<gene>
    <name evidence="11" type="ORF">SAMN02745174_00375</name>
</gene>
<proteinExistence type="predicted"/>
<evidence type="ECO:0000259" key="10">
    <source>
        <dbReference type="Pfam" id="PF14691"/>
    </source>
</evidence>
<dbReference type="Proteomes" id="UP000191153">
    <property type="component" value="Unassembled WGS sequence"/>
</dbReference>
<feature type="domain" description="FAD/NAD(P)-binding" evidence="9">
    <location>
        <begin position="125"/>
        <end position="346"/>
    </location>
</feature>
<comment type="function">
    <text evidence="6">Involved in pyrimidine base degradation. Catalyzes physiologically the reduction of uracil to 5,6-dihydrouracil (DHU) by using NADH as a specific cosubstrate. It also catalyzes the reverse reaction and the reduction of thymine to 5,6-dihydrothymine (DHT).</text>
</comment>
<evidence type="ECO:0000313" key="12">
    <source>
        <dbReference type="Proteomes" id="UP000191153"/>
    </source>
</evidence>
<dbReference type="STRING" id="180163.SAMN02745174_00375"/>
<dbReference type="AlphaFoldDB" id="A0A1T4K811"/>
<evidence type="ECO:0000256" key="4">
    <source>
        <dbReference type="ARBA" id="ARBA00047685"/>
    </source>
</evidence>
<name>A0A1T4K811_9FUSO</name>
<dbReference type="SUPFAM" id="SSF51971">
    <property type="entry name" value="Nucleotide-binding domain"/>
    <property type="match status" value="1"/>
</dbReference>
<dbReference type="Gene3D" id="3.50.50.60">
    <property type="entry name" value="FAD/NAD(P)-binding domain"/>
    <property type="match status" value="3"/>
</dbReference>
<dbReference type="PRINTS" id="PR00419">
    <property type="entry name" value="ADXRDTASE"/>
</dbReference>
<evidence type="ECO:0000256" key="6">
    <source>
        <dbReference type="ARBA" id="ARBA00049578"/>
    </source>
</evidence>
<evidence type="ECO:0000259" key="9">
    <source>
        <dbReference type="Pfam" id="PF07992"/>
    </source>
</evidence>
<evidence type="ECO:0000256" key="5">
    <source>
        <dbReference type="ARBA" id="ARBA00048792"/>
    </source>
</evidence>
<evidence type="ECO:0000256" key="8">
    <source>
        <dbReference type="ARBA" id="ARBA00049728"/>
    </source>
</evidence>
<sequence length="397" mass="43742">MDKNYMEELEECYTPLLAIEEAARCLLCNDAPCSQSCPAGTDPGKFIRSLRFRNLKGAIETIRTNNVLGGICSRICPTEKYCQLACSRTGIDKPIEIGKLQQFLTDYERKIKFNPLKASPITKEKIAIIGSGPAGLAASAKLAQNGYDVTIFEKNEKFGGWLRYGIPPFRLGEDIIDYEISLIKNLGVKFINNFEFTKDMTINSLENNGFKAILIATGYDNGRMLPLFDKSNKVINAVDFLREIKSNETKRNIEENILIIGGGDVALDAATSAKLLGATNVKVVARENMDNFPASKGELKNARELNISIFDGFTPLDYSNDKVTFINDSKDTMTITPDKIILAVGQVSTLPEEIKTCKKSSVFFAGDIAQGDKTVVYAIKSGKEAADNIMEYLGGDR</sequence>
<evidence type="ECO:0000256" key="2">
    <source>
        <dbReference type="ARBA" id="ARBA00030119"/>
    </source>
</evidence>
<dbReference type="SUPFAM" id="SSF46548">
    <property type="entry name" value="alpha-helical ferredoxin"/>
    <property type="match status" value="1"/>
</dbReference>
<dbReference type="InterPro" id="IPR009051">
    <property type="entry name" value="Helical_ferredxn"/>
</dbReference>
<dbReference type="Gene3D" id="1.10.1060.10">
    <property type="entry name" value="Alpha-helical ferredoxin"/>
    <property type="match status" value="1"/>
</dbReference>
<dbReference type="GO" id="GO:0004159">
    <property type="term" value="F:dihydropyrimidine dehydrogenase (NAD+) activity"/>
    <property type="evidence" value="ECO:0007669"/>
    <property type="project" value="UniProtKB-EC"/>
</dbReference>
<dbReference type="Pfam" id="PF14691">
    <property type="entry name" value="Fer4_20"/>
    <property type="match status" value="1"/>
</dbReference>
<feature type="domain" description="Dihydroprymidine dehydrogenase" evidence="10">
    <location>
        <begin position="5"/>
        <end position="110"/>
    </location>
</feature>
<evidence type="ECO:0000256" key="1">
    <source>
        <dbReference type="ARBA" id="ARBA00023002"/>
    </source>
</evidence>
<comment type="catalytic activity">
    <reaction evidence="5">
        <text>5,6-dihydrouracil + NAD(+) = uracil + NADH + H(+)</text>
        <dbReference type="Rhea" id="RHEA:20189"/>
        <dbReference type="ChEBI" id="CHEBI:15378"/>
        <dbReference type="ChEBI" id="CHEBI:15901"/>
        <dbReference type="ChEBI" id="CHEBI:17568"/>
        <dbReference type="ChEBI" id="CHEBI:57540"/>
        <dbReference type="ChEBI" id="CHEBI:57945"/>
        <dbReference type="EC" id="1.3.1.1"/>
    </reaction>
</comment>
<dbReference type="RefSeq" id="WP_200803116.1">
    <property type="nucleotide sequence ID" value="NZ_FUWX01000004.1"/>
</dbReference>
<dbReference type="PANTHER" id="PTHR43073">
    <property type="entry name" value="DIHYDROPYRIMIDINE DEHYDROGENASE [NADP(+)]"/>
    <property type="match status" value="1"/>
</dbReference>
<dbReference type="PANTHER" id="PTHR43073:SF2">
    <property type="entry name" value="DIHYDROPYRIMIDINE DEHYDROGENASE [NADP(+)]"/>
    <property type="match status" value="1"/>
</dbReference>
<protein>
    <recommendedName>
        <fullName evidence="8">dihydrouracil dehydrogenase (NAD(+))</fullName>
        <ecNumber evidence="8">1.3.1.1</ecNumber>
    </recommendedName>
    <alternativeName>
        <fullName evidence="3">Dihydrothymine dehydrogenase</fullName>
    </alternativeName>
    <alternativeName>
        <fullName evidence="2">Dihydrouracil dehydrogenase</fullName>
    </alternativeName>
</protein>
<evidence type="ECO:0000256" key="7">
    <source>
        <dbReference type="ARBA" id="ARBA00049714"/>
    </source>
</evidence>
<accession>A0A1T4K811</accession>
<evidence type="ECO:0000313" key="11">
    <source>
        <dbReference type="EMBL" id="SJZ38477.1"/>
    </source>
</evidence>
<keyword evidence="12" id="KW-1185">Reference proteome</keyword>
<dbReference type="InterPro" id="IPR028261">
    <property type="entry name" value="DPD_II"/>
</dbReference>
<dbReference type="InterPro" id="IPR036188">
    <property type="entry name" value="FAD/NAD-bd_sf"/>
</dbReference>
<organism evidence="11 12">
    <name type="scientific">Cetobacterium ceti</name>
    <dbReference type="NCBI Taxonomy" id="180163"/>
    <lineage>
        <taxon>Bacteria</taxon>
        <taxon>Fusobacteriati</taxon>
        <taxon>Fusobacteriota</taxon>
        <taxon>Fusobacteriia</taxon>
        <taxon>Fusobacteriales</taxon>
        <taxon>Fusobacteriaceae</taxon>
        <taxon>Cetobacterium</taxon>
    </lineage>
</organism>